<evidence type="ECO:0000256" key="1">
    <source>
        <dbReference type="ARBA" id="ARBA00023015"/>
    </source>
</evidence>
<feature type="domain" description="HTH luxR-type" evidence="4">
    <location>
        <begin position="179"/>
        <end position="244"/>
    </location>
</feature>
<keyword evidence="6" id="KW-1185">Reference proteome</keyword>
<keyword evidence="3" id="KW-0804">Transcription</keyword>
<dbReference type="InterPro" id="IPR036388">
    <property type="entry name" value="WH-like_DNA-bd_sf"/>
</dbReference>
<dbReference type="SMART" id="SM00421">
    <property type="entry name" value="HTH_LUXR"/>
    <property type="match status" value="1"/>
</dbReference>
<dbReference type="PRINTS" id="PR00038">
    <property type="entry name" value="HTHLUXR"/>
</dbReference>
<gene>
    <name evidence="5" type="ORF">DKT77_04355</name>
</gene>
<keyword evidence="2" id="KW-0238">DNA-binding</keyword>
<evidence type="ECO:0000259" key="4">
    <source>
        <dbReference type="PROSITE" id="PS50043"/>
    </source>
</evidence>
<evidence type="ECO:0000256" key="3">
    <source>
        <dbReference type="ARBA" id="ARBA00023163"/>
    </source>
</evidence>
<dbReference type="InterPro" id="IPR036693">
    <property type="entry name" value="TF_LuxR_autoind-bd_dom_sf"/>
</dbReference>
<dbReference type="InterPro" id="IPR000792">
    <property type="entry name" value="Tscrpt_reg_LuxR_C"/>
</dbReference>
<comment type="caution">
    <text evidence="5">The sequence shown here is derived from an EMBL/GenBank/DDBJ whole genome shotgun (WGS) entry which is preliminary data.</text>
</comment>
<dbReference type="InterPro" id="IPR016032">
    <property type="entry name" value="Sig_transdc_resp-reg_C-effctor"/>
</dbReference>
<dbReference type="Gene3D" id="1.10.10.10">
    <property type="entry name" value="Winged helix-like DNA-binding domain superfamily/Winged helix DNA-binding domain"/>
    <property type="match status" value="1"/>
</dbReference>
<dbReference type="RefSeq" id="WP_109810507.1">
    <property type="nucleotide sequence ID" value="NZ_QGKU01000015.1"/>
</dbReference>
<organism evidence="5 6">
    <name type="scientific">Meridianimarinicoccus roseus</name>
    <dbReference type="NCBI Taxonomy" id="2072018"/>
    <lineage>
        <taxon>Bacteria</taxon>
        <taxon>Pseudomonadati</taxon>
        <taxon>Pseudomonadota</taxon>
        <taxon>Alphaproteobacteria</taxon>
        <taxon>Rhodobacterales</taxon>
        <taxon>Paracoccaceae</taxon>
        <taxon>Meridianimarinicoccus</taxon>
    </lineage>
</organism>
<dbReference type="CDD" id="cd06170">
    <property type="entry name" value="LuxR_C_like"/>
    <property type="match status" value="1"/>
</dbReference>
<dbReference type="PANTHER" id="PTHR44688">
    <property type="entry name" value="DNA-BINDING TRANSCRIPTIONAL ACTIVATOR DEVR_DOSR"/>
    <property type="match status" value="1"/>
</dbReference>
<name>A0A2V2LEE2_9RHOB</name>
<reference evidence="5 6" key="1">
    <citation type="submission" date="2018-05" db="EMBL/GenBank/DDBJ databases">
        <title>Rhodobacteraceae gen. nov., sp. nov. isolated from sea water.</title>
        <authorList>
            <person name="Ren Y."/>
        </authorList>
    </citation>
    <scope>NUCLEOTIDE SEQUENCE [LARGE SCALE GENOMIC DNA]</scope>
    <source>
        <strain evidence="5 6">TG-679</strain>
    </source>
</reference>
<dbReference type="GO" id="GO:0006355">
    <property type="term" value="P:regulation of DNA-templated transcription"/>
    <property type="evidence" value="ECO:0007669"/>
    <property type="project" value="InterPro"/>
</dbReference>
<proteinExistence type="predicted"/>
<evidence type="ECO:0000256" key="2">
    <source>
        <dbReference type="ARBA" id="ARBA00023125"/>
    </source>
</evidence>
<dbReference type="Pfam" id="PF03472">
    <property type="entry name" value="Autoind_bind"/>
    <property type="match status" value="1"/>
</dbReference>
<dbReference type="PANTHER" id="PTHR44688:SF16">
    <property type="entry name" value="DNA-BINDING TRANSCRIPTIONAL ACTIVATOR DEVR_DOSR"/>
    <property type="match status" value="1"/>
</dbReference>
<dbReference type="AlphaFoldDB" id="A0A2V2LEE2"/>
<accession>A0A2V2LEE2</accession>
<dbReference type="Proteomes" id="UP000245680">
    <property type="component" value="Unassembled WGS sequence"/>
</dbReference>
<dbReference type="InterPro" id="IPR005143">
    <property type="entry name" value="TF_LuxR_autoind-bd_dom"/>
</dbReference>
<dbReference type="Gene3D" id="3.30.450.80">
    <property type="entry name" value="Transcription factor LuxR-like, autoinducer-binding domain"/>
    <property type="match status" value="1"/>
</dbReference>
<dbReference type="Pfam" id="PF00196">
    <property type="entry name" value="GerE"/>
    <property type="match status" value="1"/>
</dbReference>
<sequence>MPRVFEQVLRDVTDGLALAANPEERWAAIVAASQTVGATALSAGAVTLDTRETLWSRTTMPAEWVAEYDALGLEEIDPLAQGIRTGHLPELHAAGIPLSGVPPDSRFTMLRTRLLDHGYGWFWGHLWRQATHENVVVMATLEDPRSMFGPNTSILIRTVSALMAARLSAPMEADPVGDADSVSRSLSEREKDVMQLLARGKDNIGIAHSLGIAEVTVRMHLRSVRKKMGASTREQALALALLRGAFEP</sequence>
<evidence type="ECO:0000313" key="6">
    <source>
        <dbReference type="Proteomes" id="UP000245680"/>
    </source>
</evidence>
<protein>
    <recommendedName>
        <fullName evidence="4">HTH luxR-type domain-containing protein</fullName>
    </recommendedName>
</protein>
<keyword evidence="1" id="KW-0805">Transcription regulation</keyword>
<evidence type="ECO:0000313" key="5">
    <source>
        <dbReference type="EMBL" id="PWR03948.1"/>
    </source>
</evidence>
<dbReference type="OrthoDB" id="7692966at2"/>
<dbReference type="SUPFAM" id="SSF75516">
    <property type="entry name" value="Pheromone-binding domain of LuxR-like quorum-sensing transcription factors"/>
    <property type="match status" value="1"/>
</dbReference>
<dbReference type="PROSITE" id="PS00622">
    <property type="entry name" value="HTH_LUXR_1"/>
    <property type="match status" value="1"/>
</dbReference>
<dbReference type="PROSITE" id="PS50043">
    <property type="entry name" value="HTH_LUXR_2"/>
    <property type="match status" value="1"/>
</dbReference>
<dbReference type="GO" id="GO:0003677">
    <property type="term" value="F:DNA binding"/>
    <property type="evidence" value="ECO:0007669"/>
    <property type="project" value="UniProtKB-KW"/>
</dbReference>
<dbReference type="SUPFAM" id="SSF46894">
    <property type="entry name" value="C-terminal effector domain of the bipartite response regulators"/>
    <property type="match status" value="1"/>
</dbReference>
<dbReference type="EMBL" id="QGKU01000015">
    <property type="protein sequence ID" value="PWR03948.1"/>
    <property type="molecule type" value="Genomic_DNA"/>
</dbReference>